<dbReference type="Proteomes" id="UP001152795">
    <property type="component" value="Unassembled WGS sequence"/>
</dbReference>
<proteinExistence type="predicted"/>
<reference evidence="1" key="1">
    <citation type="submission" date="2020-04" db="EMBL/GenBank/DDBJ databases">
        <authorList>
            <person name="Alioto T."/>
            <person name="Alioto T."/>
            <person name="Gomez Garrido J."/>
        </authorList>
    </citation>
    <scope>NUCLEOTIDE SEQUENCE</scope>
    <source>
        <strain evidence="1">A484AB</strain>
    </source>
</reference>
<sequence>YQCRIQSFYKGCEKGLPLNHLVLAEKPDDVDHYHGIICSCAYQTERIGYKHFAIKEEGDNTIACYAVDYNPSGVDIVLNDLNRLLLQSQCSQKCDKIGCALMGTGDYAAVYQVIPSTVTLPRTTMTTVRTEVLRSTTRKQFVRPPPPQDWD</sequence>
<name>A0A6S7I5P8_PARCT</name>
<keyword evidence="2" id="KW-1185">Reference proteome</keyword>
<organism evidence="1 2">
    <name type="scientific">Paramuricea clavata</name>
    <name type="common">Red gorgonian</name>
    <name type="synonym">Violescent sea-whip</name>
    <dbReference type="NCBI Taxonomy" id="317549"/>
    <lineage>
        <taxon>Eukaryota</taxon>
        <taxon>Metazoa</taxon>
        <taxon>Cnidaria</taxon>
        <taxon>Anthozoa</taxon>
        <taxon>Octocorallia</taxon>
        <taxon>Malacalcyonacea</taxon>
        <taxon>Plexauridae</taxon>
        <taxon>Paramuricea</taxon>
    </lineage>
</organism>
<dbReference type="OrthoDB" id="10573611at2759"/>
<feature type="non-terminal residue" evidence="1">
    <location>
        <position position="1"/>
    </location>
</feature>
<protein>
    <submittedName>
        <fullName evidence="1">Uncharacterized protein</fullName>
    </submittedName>
</protein>
<accession>A0A6S7I5P8</accession>
<evidence type="ECO:0000313" key="2">
    <source>
        <dbReference type="Proteomes" id="UP001152795"/>
    </source>
</evidence>
<evidence type="ECO:0000313" key="1">
    <source>
        <dbReference type="EMBL" id="CAB3999798.1"/>
    </source>
</evidence>
<gene>
    <name evidence="1" type="ORF">PACLA_8A043968</name>
</gene>
<comment type="caution">
    <text evidence="1">The sequence shown here is derived from an EMBL/GenBank/DDBJ whole genome shotgun (WGS) entry which is preliminary data.</text>
</comment>
<dbReference type="AlphaFoldDB" id="A0A6S7I5P8"/>
<dbReference type="EMBL" id="CACRXK020003671">
    <property type="protein sequence ID" value="CAB3999798.1"/>
    <property type="molecule type" value="Genomic_DNA"/>
</dbReference>